<feature type="domain" description="Integrase catalytic" evidence="2">
    <location>
        <begin position="185"/>
        <end position="351"/>
    </location>
</feature>
<sequence length="593" mass="67398">MSNPNTENVAISNSSSSSSSALVEAENNHIHKEKFYEGIERLLLERIENELINPDKKKRKTFTYIKLQEYNALISTIEEAKSKTVTKSTNEYNILRDYDVMLIGDTKKVIKKRENNEDIRFLVPFEHLFDTIYRIHLQVGHKCRDVMMPACKKNHLNLSVDMINIFNNTCQQCLMNKKRNKTTGLVVKPILSKNFNSRAQMDLVDMQTLPDGEFKWIMVYQDHFTKFIILRPLRAKTAVEVTNALFEVFSFLGIPAILQSDNGREFRNQIVVALKSMWPDLSLIHGRARHPQSQGSVERANADIKKMLATWMRDNKSTKWSVGLKFVQLKKNHSHHTGIKCTPYKAVFGIDTPLGLSSIAIPVEEWSKLETAKQLFDAVGYEYSDDELGNEEDNDEGEVDVFDPKEFDLNELTITPPEVPSVYIPIDSIDKAANELLGIRESVRENQEKQAESMRTRSKKYLPEANIGDYVLLPIPDVDKGLTEAPNLICRIIDIEYERSLYELACEVGVFTEMFARNCFDLVKDSNILLNIRTDKTVKGVRAAVTELSIGGGQGMIKCNCTSQCSTNRCSCKKSKLLCNSKCHGSNPGCKNK</sequence>
<reference evidence="3" key="1">
    <citation type="submission" date="2021-02" db="EMBL/GenBank/DDBJ databases">
        <authorList>
            <person name="Nowell W R."/>
        </authorList>
    </citation>
    <scope>NUCLEOTIDE SEQUENCE</scope>
    <source>
        <strain evidence="3">Ploen Becks lab</strain>
    </source>
</reference>
<dbReference type="Proteomes" id="UP000663879">
    <property type="component" value="Unassembled WGS sequence"/>
</dbReference>
<dbReference type="Pfam" id="PF00665">
    <property type="entry name" value="rve"/>
    <property type="match status" value="1"/>
</dbReference>
<feature type="region of interest" description="Disordered" evidence="1">
    <location>
        <begin position="1"/>
        <end position="20"/>
    </location>
</feature>
<evidence type="ECO:0000313" key="3">
    <source>
        <dbReference type="EMBL" id="CAF1013044.1"/>
    </source>
</evidence>
<feature type="compositionally biased region" description="Polar residues" evidence="1">
    <location>
        <begin position="1"/>
        <end position="11"/>
    </location>
</feature>
<dbReference type="Gene3D" id="3.30.420.10">
    <property type="entry name" value="Ribonuclease H-like superfamily/Ribonuclease H"/>
    <property type="match status" value="1"/>
</dbReference>
<proteinExistence type="predicted"/>
<gene>
    <name evidence="3" type="ORF">OXX778_LOCUS16989</name>
</gene>
<dbReference type="PROSITE" id="PS50994">
    <property type="entry name" value="INTEGRASE"/>
    <property type="match status" value="1"/>
</dbReference>
<keyword evidence="4" id="KW-1185">Reference proteome</keyword>
<dbReference type="EMBL" id="CAJNOC010004201">
    <property type="protein sequence ID" value="CAF1013044.1"/>
    <property type="molecule type" value="Genomic_DNA"/>
</dbReference>
<dbReference type="PANTHER" id="PTHR37984">
    <property type="entry name" value="PROTEIN CBG26694"/>
    <property type="match status" value="1"/>
</dbReference>
<accession>A0A814HQB7</accession>
<name>A0A814HQB7_9BILA</name>
<organism evidence="3 4">
    <name type="scientific">Brachionus calyciflorus</name>
    <dbReference type="NCBI Taxonomy" id="104777"/>
    <lineage>
        <taxon>Eukaryota</taxon>
        <taxon>Metazoa</taxon>
        <taxon>Spiralia</taxon>
        <taxon>Gnathifera</taxon>
        <taxon>Rotifera</taxon>
        <taxon>Eurotatoria</taxon>
        <taxon>Monogononta</taxon>
        <taxon>Pseudotrocha</taxon>
        <taxon>Ploima</taxon>
        <taxon>Brachionidae</taxon>
        <taxon>Brachionus</taxon>
    </lineage>
</organism>
<evidence type="ECO:0000256" key="1">
    <source>
        <dbReference type="SAM" id="MobiDB-lite"/>
    </source>
</evidence>
<dbReference type="GO" id="GO:0003676">
    <property type="term" value="F:nucleic acid binding"/>
    <property type="evidence" value="ECO:0007669"/>
    <property type="project" value="InterPro"/>
</dbReference>
<dbReference type="AlphaFoldDB" id="A0A814HQB7"/>
<dbReference type="PANTHER" id="PTHR37984:SF5">
    <property type="entry name" value="PROTEIN NYNRIN-LIKE"/>
    <property type="match status" value="1"/>
</dbReference>
<dbReference type="InterPro" id="IPR001584">
    <property type="entry name" value="Integrase_cat-core"/>
</dbReference>
<dbReference type="InterPro" id="IPR050951">
    <property type="entry name" value="Retrovirus_Pol_polyprotein"/>
</dbReference>
<dbReference type="GO" id="GO:0015074">
    <property type="term" value="P:DNA integration"/>
    <property type="evidence" value="ECO:0007669"/>
    <property type="project" value="InterPro"/>
</dbReference>
<dbReference type="OrthoDB" id="10059746at2759"/>
<dbReference type="InterPro" id="IPR036397">
    <property type="entry name" value="RNaseH_sf"/>
</dbReference>
<evidence type="ECO:0000313" key="4">
    <source>
        <dbReference type="Proteomes" id="UP000663879"/>
    </source>
</evidence>
<dbReference type="SUPFAM" id="SSF53098">
    <property type="entry name" value="Ribonuclease H-like"/>
    <property type="match status" value="1"/>
</dbReference>
<protein>
    <recommendedName>
        <fullName evidence="2">Integrase catalytic domain-containing protein</fullName>
    </recommendedName>
</protein>
<comment type="caution">
    <text evidence="3">The sequence shown here is derived from an EMBL/GenBank/DDBJ whole genome shotgun (WGS) entry which is preliminary data.</text>
</comment>
<dbReference type="InterPro" id="IPR012337">
    <property type="entry name" value="RNaseH-like_sf"/>
</dbReference>
<evidence type="ECO:0000259" key="2">
    <source>
        <dbReference type="PROSITE" id="PS50994"/>
    </source>
</evidence>